<feature type="domain" description="Wall-associated receptor kinase galacturonan-binding" evidence="3">
    <location>
        <begin position="43"/>
        <end position="104"/>
    </location>
</feature>
<protein>
    <recommendedName>
        <fullName evidence="3">Wall-associated receptor kinase galacturonan-binding domain-containing protein</fullName>
    </recommendedName>
</protein>
<name>A0AAQ3MIC1_VIGMU</name>
<keyword evidence="2" id="KW-0732">Signal</keyword>
<organism evidence="4 5">
    <name type="scientific">Vigna mungo</name>
    <name type="common">Black gram</name>
    <name type="synonym">Phaseolus mungo</name>
    <dbReference type="NCBI Taxonomy" id="3915"/>
    <lineage>
        <taxon>Eukaryota</taxon>
        <taxon>Viridiplantae</taxon>
        <taxon>Streptophyta</taxon>
        <taxon>Embryophyta</taxon>
        <taxon>Tracheophyta</taxon>
        <taxon>Spermatophyta</taxon>
        <taxon>Magnoliopsida</taxon>
        <taxon>eudicotyledons</taxon>
        <taxon>Gunneridae</taxon>
        <taxon>Pentapetalae</taxon>
        <taxon>rosids</taxon>
        <taxon>fabids</taxon>
        <taxon>Fabales</taxon>
        <taxon>Fabaceae</taxon>
        <taxon>Papilionoideae</taxon>
        <taxon>50 kb inversion clade</taxon>
        <taxon>NPAAA clade</taxon>
        <taxon>indigoferoid/millettioid clade</taxon>
        <taxon>Phaseoleae</taxon>
        <taxon>Vigna</taxon>
    </lineage>
</organism>
<dbReference type="EMBL" id="CP144690">
    <property type="protein sequence ID" value="WVY90884.1"/>
    <property type="molecule type" value="Genomic_DNA"/>
</dbReference>
<dbReference type="PANTHER" id="PTHR33138:SF30">
    <property type="entry name" value="LEAF RUST 10 DISEASE-RESISTANCE LOCUS RECEPTOR-LIKE PROTEIN KINASE-LIKE 2.7"/>
    <property type="match status" value="1"/>
</dbReference>
<dbReference type="AlphaFoldDB" id="A0AAQ3MIC1"/>
<accession>A0AAQ3MIC1</accession>
<dbReference type="Proteomes" id="UP001374535">
    <property type="component" value="Chromosome 11"/>
</dbReference>
<evidence type="ECO:0000313" key="4">
    <source>
        <dbReference type="EMBL" id="WVY90884.1"/>
    </source>
</evidence>
<dbReference type="PANTHER" id="PTHR33138">
    <property type="entry name" value="OS01G0690200 PROTEIN"/>
    <property type="match status" value="1"/>
</dbReference>
<proteinExistence type="predicted"/>
<comment type="subcellular location">
    <subcellularLocation>
        <location evidence="1">Membrane</location>
        <topology evidence="1">Single-pass membrane protein</topology>
    </subcellularLocation>
</comment>
<dbReference type="InterPro" id="IPR025287">
    <property type="entry name" value="WAK_GUB"/>
</dbReference>
<dbReference type="Pfam" id="PF13947">
    <property type="entry name" value="GUB_WAK_bind"/>
    <property type="match status" value="1"/>
</dbReference>
<dbReference type="GO" id="GO:0030247">
    <property type="term" value="F:polysaccharide binding"/>
    <property type="evidence" value="ECO:0007669"/>
    <property type="project" value="InterPro"/>
</dbReference>
<keyword evidence="5" id="KW-1185">Reference proteome</keyword>
<dbReference type="GO" id="GO:0016020">
    <property type="term" value="C:membrane"/>
    <property type="evidence" value="ECO:0007669"/>
    <property type="project" value="UniProtKB-SubCell"/>
</dbReference>
<sequence>MSLDSLGSRNVEREKRLGVRMWRERALIVLVVLLRQTDGGDGCSPSSCGKITNISYPFRLKGDPKVCGRYELSCENNITVLSLLSGTFHVEAINYNNFTIRVVDPGLQPTNCSSLPRYSLSPYNFTYSQSNFTDFDYALRPYNYNSSHFWYVDGDKFLYEYIVFLNCSHRVNGNPKYVSGGGCMNWESKGYMYAFAGDLLAEDLEVGCDVKMVAPTSWWGLDTNNYSYAIIHKALLYGFHLSWIPLACIDHCSGSDDCYFSSSSHTFQCIDGKAVQALCFYSN</sequence>
<reference evidence="4 5" key="1">
    <citation type="journal article" date="2023" name="Life. Sci Alliance">
        <title>Evolutionary insights into 3D genome organization and epigenetic landscape of Vigna mungo.</title>
        <authorList>
            <person name="Junaid A."/>
            <person name="Singh B."/>
            <person name="Bhatia S."/>
        </authorList>
    </citation>
    <scope>NUCLEOTIDE SEQUENCE [LARGE SCALE GENOMIC DNA]</scope>
    <source>
        <strain evidence="4">Urdbean</strain>
    </source>
</reference>
<evidence type="ECO:0000256" key="2">
    <source>
        <dbReference type="ARBA" id="ARBA00022729"/>
    </source>
</evidence>
<evidence type="ECO:0000259" key="3">
    <source>
        <dbReference type="Pfam" id="PF13947"/>
    </source>
</evidence>
<evidence type="ECO:0000313" key="5">
    <source>
        <dbReference type="Proteomes" id="UP001374535"/>
    </source>
</evidence>
<gene>
    <name evidence="4" type="ORF">V8G54_036398</name>
</gene>
<evidence type="ECO:0000256" key="1">
    <source>
        <dbReference type="ARBA" id="ARBA00004167"/>
    </source>
</evidence>